<dbReference type="Gene3D" id="3.40.1190.10">
    <property type="entry name" value="Mur-like, catalytic domain"/>
    <property type="match status" value="1"/>
</dbReference>
<feature type="domain" description="Mur ligase central" evidence="12">
    <location>
        <begin position="57"/>
        <end position="283"/>
    </location>
</feature>
<dbReference type="GO" id="GO:0016874">
    <property type="term" value="F:ligase activity"/>
    <property type="evidence" value="ECO:0007669"/>
    <property type="project" value="UniProtKB-KW"/>
</dbReference>
<dbReference type="SUPFAM" id="SSF53244">
    <property type="entry name" value="MurD-like peptide ligases, peptide-binding domain"/>
    <property type="match status" value="1"/>
</dbReference>
<dbReference type="Pfam" id="PF08245">
    <property type="entry name" value="Mur_ligase_M"/>
    <property type="match status" value="1"/>
</dbReference>
<dbReference type="InterPro" id="IPR004101">
    <property type="entry name" value="Mur_ligase_C"/>
</dbReference>
<reference evidence="13 14" key="1">
    <citation type="submission" date="2024-02" db="EMBL/GenBank/DDBJ databases">
        <title>A nitrogen-fixing paenibacillus bacterium.</title>
        <authorList>
            <person name="Zhang W.L."/>
            <person name="Chen S.F."/>
        </authorList>
    </citation>
    <scope>NUCLEOTIDE SEQUENCE [LARGE SCALE GENOMIC DNA]</scope>
    <source>
        <strain evidence="13 14">M1</strain>
    </source>
</reference>
<name>A0ABU7VXL7_9BACL</name>
<evidence type="ECO:0000256" key="9">
    <source>
        <dbReference type="ARBA" id="ARBA00047493"/>
    </source>
</evidence>
<evidence type="ECO:0000256" key="4">
    <source>
        <dbReference type="ARBA" id="ARBA00022723"/>
    </source>
</evidence>
<dbReference type="Proteomes" id="UP001306950">
    <property type="component" value="Unassembled WGS sequence"/>
</dbReference>
<dbReference type="EMBL" id="JAZHPZ010000011">
    <property type="protein sequence ID" value="MEF2968013.1"/>
    <property type="molecule type" value="Genomic_DNA"/>
</dbReference>
<evidence type="ECO:0000256" key="5">
    <source>
        <dbReference type="ARBA" id="ARBA00022741"/>
    </source>
</evidence>
<dbReference type="Pfam" id="PF02875">
    <property type="entry name" value="Mur_ligase_C"/>
    <property type="match status" value="1"/>
</dbReference>
<evidence type="ECO:0000259" key="12">
    <source>
        <dbReference type="Pfam" id="PF08245"/>
    </source>
</evidence>
<dbReference type="PIRSF" id="PIRSF001563">
    <property type="entry name" value="Folylpolyglu_synth"/>
    <property type="match status" value="1"/>
</dbReference>
<evidence type="ECO:0000256" key="6">
    <source>
        <dbReference type="ARBA" id="ARBA00022840"/>
    </source>
</evidence>
<dbReference type="EC" id="6.3.2.17" evidence="2"/>
<sequence>MGALNEGENDSALQSYDEAVEWINGLIAFGIRPGLERISLLMDRLGNPHRRLKFIHVAGTNGKGSSCAFLTRTLLECGYSVGTYTSPYITKFTNRFQYNGQDIPEETLLNLANRIRPYVAEMAETEHGSLTMFEVSTAIAILYFAEECYPDVVVWETGLGGRMDVTNIVTPIVSLITNIGMDHTDVLGDTVEQISREKAGIIKPGVPVVSCVEQPEAIAVMKETAKRQNSSLYLLGEQFSFERLQVGDMGQTLIFRGPFREFEMNISMLGEHQSKNAAGAMMVLEVLRQYMAFVLEDEDVVRGFRETRWAGRLEQVSAEPRIVLDGAHNPEGAEMLAKSIRETFSYRKLNLMMGMLANKHHRGYLQHILPIVDTLILTEPDFRRKLDAEALHDLVLELKGSFAKPEIEIIVERDWRKALSLLESRTEREDLGVVTGTLYMISDVRATLLHQTDSEKGW</sequence>
<keyword evidence="4" id="KW-0479">Metal-binding</keyword>
<dbReference type="SUPFAM" id="SSF53623">
    <property type="entry name" value="MurD-like peptide ligases, catalytic domain"/>
    <property type="match status" value="1"/>
</dbReference>
<evidence type="ECO:0000256" key="3">
    <source>
        <dbReference type="ARBA" id="ARBA00022598"/>
    </source>
</evidence>
<dbReference type="NCBIfam" id="TIGR01499">
    <property type="entry name" value="folC"/>
    <property type="match status" value="1"/>
</dbReference>
<keyword evidence="5 10" id="KW-0547">Nucleotide-binding</keyword>
<dbReference type="PANTHER" id="PTHR11136">
    <property type="entry name" value="FOLYLPOLYGLUTAMATE SYNTHASE-RELATED"/>
    <property type="match status" value="1"/>
</dbReference>
<evidence type="ECO:0000256" key="10">
    <source>
        <dbReference type="PIRNR" id="PIRNR001563"/>
    </source>
</evidence>
<feature type="domain" description="Mur ligase C-terminal" evidence="11">
    <location>
        <begin position="311"/>
        <end position="437"/>
    </location>
</feature>
<dbReference type="Gene3D" id="3.90.190.20">
    <property type="entry name" value="Mur ligase, C-terminal domain"/>
    <property type="match status" value="1"/>
</dbReference>
<evidence type="ECO:0000256" key="1">
    <source>
        <dbReference type="ARBA" id="ARBA00008276"/>
    </source>
</evidence>
<dbReference type="RefSeq" id="WP_331848221.1">
    <property type="nucleotide sequence ID" value="NZ_JAZHPZ010000011.1"/>
</dbReference>
<keyword evidence="3 10" id="KW-0436">Ligase</keyword>
<dbReference type="InterPro" id="IPR013221">
    <property type="entry name" value="Mur_ligase_cen"/>
</dbReference>
<gene>
    <name evidence="13" type="ORF">V3851_19470</name>
</gene>
<dbReference type="InterPro" id="IPR036565">
    <property type="entry name" value="Mur-like_cat_sf"/>
</dbReference>
<keyword evidence="6 10" id="KW-0067">ATP-binding</keyword>
<comment type="catalytic activity">
    <reaction evidence="9">
        <text>(6S)-5,6,7,8-tetrahydrofolyl-(gamma-L-Glu)(n) + L-glutamate + ATP = (6S)-5,6,7,8-tetrahydrofolyl-(gamma-L-Glu)(n+1) + ADP + phosphate + H(+)</text>
        <dbReference type="Rhea" id="RHEA:10580"/>
        <dbReference type="Rhea" id="RHEA-COMP:14738"/>
        <dbReference type="Rhea" id="RHEA-COMP:14740"/>
        <dbReference type="ChEBI" id="CHEBI:15378"/>
        <dbReference type="ChEBI" id="CHEBI:29985"/>
        <dbReference type="ChEBI" id="CHEBI:30616"/>
        <dbReference type="ChEBI" id="CHEBI:43474"/>
        <dbReference type="ChEBI" id="CHEBI:141005"/>
        <dbReference type="ChEBI" id="CHEBI:456216"/>
        <dbReference type="EC" id="6.3.2.17"/>
    </reaction>
</comment>
<evidence type="ECO:0000259" key="11">
    <source>
        <dbReference type="Pfam" id="PF02875"/>
    </source>
</evidence>
<evidence type="ECO:0000313" key="14">
    <source>
        <dbReference type="Proteomes" id="UP001306950"/>
    </source>
</evidence>
<protein>
    <recommendedName>
        <fullName evidence="2">tetrahydrofolate synthase</fullName>
        <ecNumber evidence="2">6.3.2.17</ecNumber>
    </recommendedName>
    <alternativeName>
        <fullName evidence="8">Tetrahydrofolylpolyglutamate synthase</fullName>
    </alternativeName>
</protein>
<accession>A0ABU7VXL7</accession>
<proteinExistence type="inferred from homology"/>
<evidence type="ECO:0000256" key="2">
    <source>
        <dbReference type="ARBA" id="ARBA00013025"/>
    </source>
</evidence>
<evidence type="ECO:0000313" key="13">
    <source>
        <dbReference type="EMBL" id="MEF2968013.1"/>
    </source>
</evidence>
<organism evidence="13 14">
    <name type="scientific">Paenibacillus haidiansis</name>
    <dbReference type="NCBI Taxonomy" id="1574488"/>
    <lineage>
        <taxon>Bacteria</taxon>
        <taxon>Bacillati</taxon>
        <taxon>Bacillota</taxon>
        <taxon>Bacilli</taxon>
        <taxon>Bacillales</taxon>
        <taxon>Paenibacillaceae</taxon>
        <taxon>Paenibacillus</taxon>
    </lineage>
</organism>
<dbReference type="InterPro" id="IPR036615">
    <property type="entry name" value="Mur_ligase_C_dom_sf"/>
</dbReference>
<dbReference type="PANTHER" id="PTHR11136:SF0">
    <property type="entry name" value="DIHYDROFOLATE SYNTHETASE-RELATED"/>
    <property type="match status" value="1"/>
</dbReference>
<comment type="caution">
    <text evidence="13">The sequence shown here is derived from an EMBL/GenBank/DDBJ whole genome shotgun (WGS) entry which is preliminary data.</text>
</comment>
<keyword evidence="14" id="KW-1185">Reference proteome</keyword>
<evidence type="ECO:0000256" key="8">
    <source>
        <dbReference type="ARBA" id="ARBA00030592"/>
    </source>
</evidence>
<keyword evidence="7" id="KW-0460">Magnesium</keyword>
<dbReference type="InterPro" id="IPR001645">
    <property type="entry name" value="Folylpolyglutamate_synth"/>
</dbReference>
<evidence type="ECO:0000256" key="7">
    <source>
        <dbReference type="ARBA" id="ARBA00022842"/>
    </source>
</evidence>
<comment type="similarity">
    <text evidence="1 10">Belongs to the folylpolyglutamate synthase family.</text>
</comment>